<reference evidence="2" key="2">
    <citation type="submission" date="2023-06" db="EMBL/GenBank/DDBJ databases">
        <authorList>
            <consortium name="Lawrence Berkeley National Laboratory"/>
            <person name="Haridas S."/>
            <person name="Hensen N."/>
            <person name="Bonometti L."/>
            <person name="Westerberg I."/>
            <person name="Brannstrom I.O."/>
            <person name="Guillou S."/>
            <person name="Cros-Aarteil S."/>
            <person name="Calhoun S."/>
            <person name="Kuo A."/>
            <person name="Mondo S."/>
            <person name="Pangilinan J."/>
            <person name="Riley R."/>
            <person name="Labutti K."/>
            <person name="Andreopoulos B."/>
            <person name="Lipzen A."/>
            <person name="Chen C."/>
            <person name="Yanf M."/>
            <person name="Daum C."/>
            <person name="Ng V."/>
            <person name="Clum A."/>
            <person name="Steindorff A."/>
            <person name="Ohm R."/>
            <person name="Martin F."/>
            <person name="Silar P."/>
            <person name="Natvig D."/>
            <person name="Lalanne C."/>
            <person name="Gautier V."/>
            <person name="Ament-Velasquez S.L."/>
            <person name="Kruys A."/>
            <person name="Hutchinson M.I."/>
            <person name="Powell A.J."/>
            <person name="Barry K."/>
            <person name="Miller A.N."/>
            <person name="Grigoriev I.V."/>
            <person name="Debuchy R."/>
            <person name="Gladieux P."/>
            <person name="Thoren M.H."/>
            <person name="Johannesson H."/>
        </authorList>
    </citation>
    <scope>NUCLEOTIDE SEQUENCE</scope>
    <source>
        <strain evidence="2">CBS 118394</strain>
    </source>
</reference>
<name>A0AAE0HS91_9PEZI</name>
<evidence type="ECO:0000313" key="3">
    <source>
        <dbReference type="Proteomes" id="UP001283341"/>
    </source>
</evidence>
<feature type="region of interest" description="Disordered" evidence="1">
    <location>
        <begin position="53"/>
        <end position="99"/>
    </location>
</feature>
<evidence type="ECO:0000256" key="1">
    <source>
        <dbReference type="SAM" id="MobiDB-lite"/>
    </source>
</evidence>
<comment type="caution">
    <text evidence="2">The sequence shown here is derived from an EMBL/GenBank/DDBJ whole genome shotgun (WGS) entry which is preliminary data.</text>
</comment>
<sequence>MATPSITIEPVEPIHDFNNMASIPDILVTPALDNIPVTPAQPSPMSDITFEMEDISDMIGSESASDSDSDIESTWSEPAEAQSSDHSSSSQKVPITPDTPAFWPPHWKPAWPPEATARFNPAPKEPAPLPPPVEPFPTVLDMFNDFEITISTPCRFKFIIPLKLPPLIDQSMPAPPYYPPNCVKNHVEKSKRILRPVIAGALLELLGPDAPLSALVPEASRGNRFDSWLKNKVLAHIVPETSQFDLVTGHWKDQYGKEGNEILAYEDFGETIAVYYAYEFRVDQCIGEKDVNPVVIFFQAMPELRDGRAVFIVDMCDGDEQEYINMRIREREGFP</sequence>
<keyword evidence="3" id="KW-1185">Reference proteome</keyword>
<proteinExistence type="predicted"/>
<protein>
    <submittedName>
        <fullName evidence="2">Uncharacterized protein</fullName>
    </submittedName>
</protein>
<reference evidence="2" key="1">
    <citation type="journal article" date="2023" name="Mol. Phylogenet. Evol.">
        <title>Genome-scale phylogeny and comparative genomics of the fungal order Sordariales.</title>
        <authorList>
            <person name="Hensen N."/>
            <person name="Bonometti L."/>
            <person name="Westerberg I."/>
            <person name="Brannstrom I.O."/>
            <person name="Guillou S."/>
            <person name="Cros-Aarteil S."/>
            <person name="Calhoun S."/>
            <person name="Haridas S."/>
            <person name="Kuo A."/>
            <person name="Mondo S."/>
            <person name="Pangilinan J."/>
            <person name="Riley R."/>
            <person name="LaButti K."/>
            <person name="Andreopoulos B."/>
            <person name="Lipzen A."/>
            <person name="Chen C."/>
            <person name="Yan M."/>
            <person name="Daum C."/>
            <person name="Ng V."/>
            <person name="Clum A."/>
            <person name="Steindorff A."/>
            <person name="Ohm R.A."/>
            <person name="Martin F."/>
            <person name="Silar P."/>
            <person name="Natvig D.O."/>
            <person name="Lalanne C."/>
            <person name="Gautier V."/>
            <person name="Ament-Velasquez S.L."/>
            <person name="Kruys A."/>
            <person name="Hutchinson M.I."/>
            <person name="Powell A.J."/>
            <person name="Barry K."/>
            <person name="Miller A.N."/>
            <person name="Grigoriev I.V."/>
            <person name="Debuchy R."/>
            <person name="Gladieux P."/>
            <person name="Hiltunen Thoren M."/>
            <person name="Johannesson H."/>
        </authorList>
    </citation>
    <scope>NUCLEOTIDE SEQUENCE</scope>
    <source>
        <strain evidence="2">CBS 118394</strain>
    </source>
</reference>
<dbReference type="AlphaFoldDB" id="A0AAE0HS91"/>
<dbReference type="EMBL" id="JAUEDM010000011">
    <property type="protein sequence ID" value="KAK3311902.1"/>
    <property type="molecule type" value="Genomic_DNA"/>
</dbReference>
<organism evidence="2 3">
    <name type="scientific">Apodospora peruviana</name>
    <dbReference type="NCBI Taxonomy" id="516989"/>
    <lineage>
        <taxon>Eukaryota</taxon>
        <taxon>Fungi</taxon>
        <taxon>Dikarya</taxon>
        <taxon>Ascomycota</taxon>
        <taxon>Pezizomycotina</taxon>
        <taxon>Sordariomycetes</taxon>
        <taxon>Sordariomycetidae</taxon>
        <taxon>Sordariales</taxon>
        <taxon>Lasiosphaeriaceae</taxon>
        <taxon>Apodospora</taxon>
    </lineage>
</organism>
<gene>
    <name evidence="2" type="ORF">B0H66DRAFT_571222</name>
</gene>
<dbReference type="Proteomes" id="UP001283341">
    <property type="component" value="Unassembled WGS sequence"/>
</dbReference>
<accession>A0AAE0HS91</accession>
<evidence type="ECO:0000313" key="2">
    <source>
        <dbReference type="EMBL" id="KAK3311902.1"/>
    </source>
</evidence>